<dbReference type="Proteomes" id="UP000008553">
    <property type="component" value="Unassembled WGS sequence"/>
</dbReference>
<organism evidence="1 2">
    <name type="scientific">Plasmodium yoelii yoelii</name>
    <dbReference type="NCBI Taxonomy" id="73239"/>
    <lineage>
        <taxon>Eukaryota</taxon>
        <taxon>Sar</taxon>
        <taxon>Alveolata</taxon>
        <taxon>Apicomplexa</taxon>
        <taxon>Aconoidasida</taxon>
        <taxon>Haemosporida</taxon>
        <taxon>Plasmodiidae</taxon>
        <taxon>Plasmodium</taxon>
        <taxon>Plasmodium (Vinckeia)</taxon>
    </lineage>
</organism>
<sequence>MNFIEKTHNNIYKEIIFIYLLKIQFGI</sequence>
<comment type="caution">
    <text evidence="1">The sequence shown here is derived from an EMBL/GenBank/DDBJ whole genome shotgun (WGS) entry which is preliminary data.</text>
</comment>
<keyword evidence="2" id="KW-1185">Reference proteome</keyword>
<dbReference type="AlphaFoldDB" id="Q7RBB6"/>
<name>Q7RBB6_PLAYO</name>
<feature type="non-terminal residue" evidence="1">
    <location>
        <position position="27"/>
    </location>
</feature>
<accession>Q7RBB6</accession>
<protein>
    <submittedName>
        <fullName evidence="1">Uncharacterized protein</fullName>
    </submittedName>
</protein>
<reference evidence="1 2" key="1">
    <citation type="journal article" date="2002" name="Nature">
        <title>Genome sequence and comparative analysis of the model rodent malaria parasite Plasmodium yoelii yoelii.</title>
        <authorList>
            <person name="Carlton J.M."/>
            <person name="Angiuoli S.V."/>
            <person name="Suh B.B."/>
            <person name="Kooij T.W."/>
            <person name="Pertea M."/>
            <person name="Silva J.C."/>
            <person name="Ermolaeva M.D."/>
            <person name="Allen J.E."/>
            <person name="Selengut J.D."/>
            <person name="Koo H.L."/>
            <person name="Peterson J.D."/>
            <person name="Pop M."/>
            <person name="Kosack D.S."/>
            <person name="Shumway M.F."/>
            <person name="Bidwell S.L."/>
            <person name="Shallom S.J."/>
            <person name="van Aken S.E."/>
            <person name="Riedmuller S.B."/>
            <person name="Feldblyum T.V."/>
            <person name="Cho J.K."/>
            <person name="Quackenbush J."/>
            <person name="Sedegah M."/>
            <person name="Shoaibi A."/>
            <person name="Cummings L.M."/>
            <person name="Florens L."/>
            <person name="Yates J.R."/>
            <person name="Raine J.D."/>
            <person name="Sinden R.E."/>
            <person name="Harris M.A."/>
            <person name="Cunningham D.A."/>
            <person name="Preiser P.R."/>
            <person name="Bergman L.W."/>
            <person name="Vaidya A.B."/>
            <person name="van Lin L.H."/>
            <person name="Janse C.J."/>
            <person name="Waters A.P."/>
            <person name="Smith H.O."/>
            <person name="White O.R."/>
            <person name="Salzberg S.L."/>
            <person name="Venter J.C."/>
            <person name="Fraser C.M."/>
            <person name="Hoffman S.L."/>
            <person name="Gardner M.J."/>
            <person name="Carucci D.J."/>
        </authorList>
    </citation>
    <scope>NUCLEOTIDE SEQUENCE [LARGE SCALE GENOMIC DNA]</scope>
    <source>
        <strain evidence="1 2">17XNL</strain>
    </source>
</reference>
<dbReference type="InParanoid" id="Q7RBB6"/>
<evidence type="ECO:0000313" key="2">
    <source>
        <dbReference type="Proteomes" id="UP000008553"/>
    </source>
</evidence>
<gene>
    <name evidence="1" type="ORF">PY06230</name>
</gene>
<proteinExistence type="predicted"/>
<dbReference type="PaxDb" id="73239-Q7RBB6"/>
<evidence type="ECO:0000313" key="1">
    <source>
        <dbReference type="EMBL" id="EAA18397.1"/>
    </source>
</evidence>
<dbReference type="EMBL" id="AABL01002082">
    <property type="protein sequence ID" value="EAA18397.1"/>
    <property type="molecule type" value="Genomic_DNA"/>
</dbReference>